<proteinExistence type="predicted"/>
<feature type="transmembrane region" description="Helical" evidence="2">
    <location>
        <begin position="393"/>
        <end position="418"/>
    </location>
</feature>
<keyword evidence="2" id="KW-1133">Transmembrane helix</keyword>
<name>A0A1F8F4B0_9BACT</name>
<gene>
    <name evidence="3" type="ORF">A2669_02395</name>
</gene>
<evidence type="ECO:0000256" key="1">
    <source>
        <dbReference type="SAM" id="MobiDB-lite"/>
    </source>
</evidence>
<feature type="transmembrane region" description="Helical" evidence="2">
    <location>
        <begin position="357"/>
        <end position="381"/>
    </location>
</feature>
<feature type="compositionally biased region" description="Gly residues" evidence="1">
    <location>
        <begin position="293"/>
        <end position="322"/>
    </location>
</feature>
<accession>A0A1F8F4B0</accession>
<keyword evidence="2" id="KW-0472">Membrane</keyword>
<dbReference type="InterPro" id="IPR043993">
    <property type="entry name" value="T4SS_pilin"/>
</dbReference>
<organism evidence="3 4">
    <name type="scientific">Candidatus Yanofskybacteria bacterium RIFCSPHIGHO2_01_FULL_48_25b</name>
    <dbReference type="NCBI Taxonomy" id="1802672"/>
    <lineage>
        <taxon>Bacteria</taxon>
        <taxon>Candidatus Yanofskyibacteriota</taxon>
    </lineage>
</organism>
<protein>
    <submittedName>
        <fullName evidence="3">Uncharacterized protein</fullName>
    </submittedName>
</protein>
<comment type="caution">
    <text evidence="3">The sequence shown here is derived from an EMBL/GenBank/DDBJ whole genome shotgun (WGS) entry which is preliminary data.</text>
</comment>
<dbReference type="AlphaFoldDB" id="A0A1F8F4B0"/>
<feature type="region of interest" description="Disordered" evidence="1">
    <location>
        <begin position="293"/>
        <end position="326"/>
    </location>
</feature>
<dbReference type="EMBL" id="MGJM01000004">
    <property type="protein sequence ID" value="OGN07076.1"/>
    <property type="molecule type" value="Genomic_DNA"/>
</dbReference>
<evidence type="ECO:0000313" key="4">
    <source>
        <dbReference type="Proteomes" id="UP000177605"/>
    </source>
</evidence>
<keyword evidence="2" id="KW-0812">Transmembrane</keyword>
<dbReference type="Pfam" id="PF18895">
    <property type="entry name" value="T4SS_pilin"/>
    <property type="match status" value="1"/>
</dbReference>
<dbReference type="Proteomes" id="UP000177605">
    <property type="component" value="Unassembled WGS sequence"/>
</dbReference>
<reference evidence="3 4" key="1">
    <citation type="journal article" date="2016" name="Nat. Commun.">
        <title>Thousands of microbial genomes shed light on interconnected biogeochemical processes in an aquifer system.</title>
        <authorList>
            <person name="Anantharaman K."/>
            <person name="Brown C.T."/>
            <person name="Hug L.A."/>
            <person name="Sharon I."/>
            <person name="Castelle C.J."/>
            <person name="Probst A.J."/>
            <person name="Thomas B.C."/>
            <person name="Singh A."/>
            <person name="Wilkins M.J."/>
            <person name="Karaoz U."/>
            <person name="Brodie E.L."/>
            <person name="Williams K.H."/>
            <person name="Hubbard S.S."/>
            <person name="Banfield J.F."/>
        </authorList>
    </citation>
    <scope>NUCLEOTIDE SEQUENCE [LARGE SCALE GENOMIC DNA]</scope>
</reference>
<sequence>MRLLIKGILMAVLAPVVFLFTPSQVFADSPSIKIEKFDVQPRAINYSGDGSSVFASSKLEAAFELSTPNASAVLNQCSSSINSANGDINWFVYDTNRALVVAQGEVAAEAFASDLRESRKIPFSYTPVPDQASANFILRIACKGTVQYYQITESAAIKVDIKGQSAGPVVLKFGSDKTNQKVQTNTTIPVKFMVEITAREVDLKSKCLNAEPPQTLIYSIYQFAASLPTRSNEIFKQTYNFGAFGSGSTQKAEIPLQVNMPGNDLGFILQARCGDRILAKSGQINIYSGGAGTDSGQSGGGGSGSGSGGVGSGGSGGSGGTGPVSATSTRSYSFEITNPLRGGPNDLFDVINIVTKWLLNISIPIAVLFILWAGFLMLTAGPTPAKFDKGKKILVNVVIGLAVIFIGRGFITLIYSIIELGGSNAPVGQGQGAGSFPAGTTVYGCTNVGYCVSSANPDDYKSYTNLSTNPTCNNACSPTGPAGDIGSYCKKDENCDQTAQYKCKNSICQRNSGNFGNEACVKDNNCRSGEFCDLSLKQVIDGKTLGTCAQEDN</sequence>
<evidence type="ECO:0000256" key="2">
    <source>
        <dbReference type="SAM" id="Phobius"/>
    </source>
</evidence>
<evidence type="ECO:0000313" key="3">
    <source>
        <dbReference type="EMBL" id="OGN07076.1"/>
    </source>
</evidence>